<reference evidence="7 8" key="1">
    <citation type="submission" date="2017-07" db="EMBL/GenBank/DDBJ databases">
        <title>Annotated genome sequence of Bacterioplanes sanyensis isolated from Red Sea.</title>
        <authorList>
            <person name="Rehman Z.U."/>
        </authorList>
    </citation>
    <scope>NUCLEOTIDE SEQUENCE [LARGE SCALE GENOMIC DNA]</scope>
    <source>
        <strain evidence="7 8">NV9</strain>
    </source>
</reference>
<evidence type="ECO:0000256" key="3">
    <source>
        <dbReference type="ARBA" id="ARBA00022691"/>
    </source>
</evidence>
<keyword evidence="3" id="KW-0949">S-adenosyl-L-methionine</keyword>
<keyword evidence="2" id="KW-0808">Transferase</keyword>
<dbReference type="EMBL" id="CP022530">
    <property type="protein sequence ID" value="ASP38875.1"/>
    <property type="molecule type" value="Genomic_DNA"/>
</dbReference>
<dbReference type="PANTHER" id="PTHR21392:SF0">
    <property type="entry name" value="TRNA-URIDINE AMINOCARBOXYPROPYLTRANSFERASE 2"/>
    <property type="match status" value="1"/>
</dbReference>
<feature type="domain" description="DTW" evidence="6">
    <location>
        <begin position="2"/>
        <end position="185"/>
    </location>
</feature>
<dbReference type="GO" id="GO:0016432">
    <property type="term" value="F:tRNA-uridine aminocarboxypropyltransferase activity"/>
    <property type="evidence" value="ECO:0007669"/>
    <property type="project" value="UniProtKB-EC"/>
</dbReference>
<proteinExistence type="inferred from homology"/>
<evidence type="ECO:0000313" key="8">
    <source>
        <dbReference type="Proteomes" id="UP000202440"/>
    </source>
</evidence>
<evidence type="ECO:0000256" key="1">
    <source>
        <dbReference type="ARBA" id="ARBA00012386"/>
    </source>
</evidence>
<dbReference type="SMART" id="SM01144">
    <property type="entry name" value="DTW"/>
    <property type="match status" value="1"/>
</dbReference>
<evidence type="ECO:0000313" key="7">
    <source>
        <dbReference type="EMBL" id="ASP38875.1"/>
    </source>
</evidence>
<dbReference type="RefSeq" id="WP_094060061.1">
    <property type="nucleotide sequence ID" value="NZ_CP022530.1"/>
</dbReference>
<comment type="similarity">
    <text evidence="5">Belongs to the TDD superfamily. DTWD2 family.</text>
</comment>
<dbReference type="KEGG" id="bsan:CHH28_09350"/>
<dbReference type="InterPro" id="IPR005636">
    <property type="entry name" value="DTW"/>
</dbReference>
<name>A0A222FIL5_9GAMM</name>
<keyword evidence="4" id="KW-0819">tRNA processing</keyword>
<organism evidence="7 8">
    <name type="scientific">Bacterioplanes sanyensis</name>
    <dbReference type="NCBI Taxonomy" id="1249553"/>
    <lineage>
        <taxon>Bacteria</taxon>
        <taxon>Pseudomonadati</taxon>
        <taxon>Pseudomonadota</taxon>
        <taxon>Gammaproteobacteria</taxon>
        <taxon>Oceanospirillales</taxon>
        <taxon>Oceanospirillaceae</taxon>
        <taxon>Bacterioplanes</taxon>
    </lineage>
</organism>
<dbReference type="OrthoDB" id="268835at2"/>
<dbReference type="Proteomes" id="UP000202440">
    <property type="component" value="Chromosome"/>
</dbReference>
<evidence type="ECO:0000256" key="5">
    <source>
        <dbReference type="ARBA" id="ARBA00034489"/>
    </source>
</evidence>
<evidence type="ECO:0000259" key="6">
    <source>
        <dbReference type="SMART" id="SM01144"/>
    </source>
</evidence>
<dbReference type="EC" id="2.5.1.25" evidence="1"/>
<dbReference type="Pfam" id="PF03942">
    <property type="entry name" value="DTW"/>
    <property type="match status" value="1"/>
</dbReference>
<accession>A0A222FIL5</accession>
<protein>
    <recommendedName>
        <fullName evidence="1">tRNA-uridine aminocarboxypropyltransferase</fullName>
        <ecNumber evidence="1">2.5.1.25</ecNumber>
    </recommendedName>
</protein>
<evidence type="ECO:0000256" key="4">
    <source>
        <dbReference type="ARBA" id="ARBA00022694"/>
    </source>
</evidence>
<gene>
    <name evidence="7" type="ORF">CHH28_09350</name>
</gene>
<evidence type="ECO:0000256" key="2">
    <source>
        <dbReference type="ARBA" id="ARBA00022679"/>
    </source>
</evidence>
<dbReference type="AlphaFoldDB" id="A0A222FIL5"/>
<dbReference type="GO" id="GO:0008033">
    <property type="term" value="P:tRNA processing"/>
    <property type="evidence" value="ECO:0007669"/>
    <property type="project" value="UniProtKB-KW"/>
</dbReference>
<dbReference type="PANTHER" id="PTHR21392">
    <property type="entry name" value="TRNA-URIDINE AMINOCARBOXYPROPYLTRANSFERASE 2"/>
    <property type="match status" value="1"/>
</dbReference>
<dbReference type="InterPro" id="IPR039262">
    <property type="entry name" value="DTWD2/TAPT"/>
</dbReference>
<keyword evidence="8" id="KW-1185">Reference proteome</keyword>
<sequence length="188" mass="21374">MSRRLCAQCQRPLSVCVCSAIRRCSSKWSVTVLQDPTEAKHPLSTAPLLQLSVEPSRLMVGDVFHPQQLFPEGLDNVALLYPLADKPALTHGQAQARKQLLVLDGTWRKVRRLLHLNPWLLQLPYIALAPEKTSDYRVRKSPRADGLSTLEATAQCLAWLEQDERFLQIISVQDELVRLQEKYQPQRG</sequence>